<evidence type="ECO:0000313" key="2">
    <source>
        <dbReference type="EMBL" id="VDP27696.1"/>
    </source>
</evidence>
<accession>A0A3P8G9U2</accession>
<keyword evidence="1" id="KW-0812">Transmembrane</keyword>
<dbReference type="Proteomes" id="UP000050761">
    <property type="component" value="Unassembled WGS sequence"/>
</dbReference>
<organism evidence="3 4">
    <name type="scientific">Heligmosomoides polygyrus</name>
    <name type="common">Parasitic roundworm</name>
    <dbReference type="NCBI Taxonomy" id="6339"/>
    <lineage>
        <taxon>Eukaryota</taxon>
        <taxon>Metazoa</taxon>
        <taxon>Ecdysozoa</taxon>
        <taxon>Nematoda</taxon>
        <taxon>Chromadorea</taxon>
        <taxon>Rhabditida</taxon>
        <taxon>Rhabditina</taxon>
        <taxon>Rhabditomorpha</taxon>
        <taxon>Strongyloidea</taxon>
        <taxon>Heligmosomidae</taxon>
        <taxon>Heligmosomoides</taxon>
    </lineage>
</organism>
<dbReference type="AlphaFoldDB" id="A0A183GGU3"/>
<keyword evidence="1" id="KW-0472">Membrane</keyword>
<reference evidence="2 3" key="1">
    <citation type="submission" date="2018-11" db="EMBL/GenBank/DDBJ databases">
        <authorList>
            <consortium name="Pathogen Informatics"/>
        </authorList>
    </citation>
    <scope>NUCLEOTIDE SEQUENCE [LARGE SCALE GENOMIC DNA]</scope>
</reference>
<feature type="transmembrane region" description="Helical" evidence="1">
    <location>
        <begin position="105"/>
        <end position="126"/>
    </location>
</feature>
<evidence type="ECO:0000256" key="1">
    <source>
        <dbReference type="SAM" id="Phobius"/>
    </source>
</evidence>
<keyword evidence="3" id="KW-1185">Reference proteome</keyword>
<evidence type="ECO:0000313" key="3">
    <source>
        <dbReference type="Proteomes" id="UP000050761"/>
    </source>
</evidence>
<accession>A0A183GGU3</accession>
<dbReference type="OrthoDB" id="5816273at2759"/>
<protein>
    <submittedName>
        <fullName evidence="4">LEM domain-containing protein</fullName>
    </submittedName>
</protein>
<keyword evidence="1" id="KW-1133">Transmembrane helix</keyword>
<dbReference type="EMBL" id="UZAH01033287">
    <property type="protein sequence ID" value="VDP27696.1"/>
    <property type="molecule type" value="Genomic_DNA"/>
</dbReference>
<proteinExistence type="predicted"/>
<gene>
    <name evidence="2" type="ORF">HPBE_LOCUS21730</name>
</gene>
<name>A0A183GGU3_HELPZ</name>
<dbReference type="WBParaSite" id="HPBE_0002173101-mRNA-1">
    <property type="protein sequence ID" value="HPBE_0002173101-mRNA-1"/>
    <property type="gene ID" value="HPBE_0002173101"/>
</dbReference>
<reference evidence="4" key="2">
    <citation type="submission" date="2019-09" db="UniProtKB">
        <authorList>
            <consortium name="WormBaseParasite"/>
        </authorList>
    </citation>
    <scope>IDENTIFICATION</scope>
</reference>
<evidence type="ECO:0000313" key="4">
    <source>
        <dbReference type="WBParaSite" id="HPBE_0002173101-mRNA-1"/>
    </source>
</evidence>
<sequence length="131" mass="14271">MGCSSARKSEQFPVAPRGGTDIATILDKYSASSNLGTPLQKPTETCVVYSALKLLLLRGLSTSEVFHEPPKMYVYTERPPQQYPIRKVSQPATIAAFVKKRKHTLCAWAFGIVAISLITTIIVLQMSGSLG</sequence>